<dbReference type="InterPro" id="IPR010475">
    <property type="entry name" value="AKH/RPCH_hormone"/>
</dbReference>
<evidence type="ECO:0008006" key="12">
    <source>
        <dbReference type="Google" id="ProtNLM"/>
    </source>
</evidence>
<dbReference type="Proteomes" id="UP001562425">
    <property type="component" value="Unassembled WGS sequence"/>
</dbReference>
<feature type="chain" id="PRO_5044765948" description="Adipokinetic hormone 2 preprohormone" evidence="9">
    <location>
        <begin position="30"/>
        <end position="110"/>
    </location>
</feature>
<evidence type="ECO:0000256" key="2">
    <source>
        <dbReference type="ARBA" id="ARBA00006145"/>
    </source>
</evidence>
<evidence type="ECO:0000256" key="3">
    <source>
        <dbReference type="ARBA" id="ARBA00022525"/>
    </source>
</evidence>
<evidence type="ECO:0000256" key="1">
    <source>
        <dbReference type="ARBA" id="ARBA00004613"/>
    </source>
</evidence>
<accession>A0ABD1CNI2</accession>
<comment type="subcellular location">
    <subcellularLocation>
        <location evidence="1">Secreted</location>
    </subcellularLocation>
</comment>
<proteinExistence type="inferred from homology"/>
<comment type="caution">
    <text evidence="10">The sequence shown here is derived from an EMBL/GenBank/DDBJ whole genome shotgun (WGS) entry which is preliminary data.</text>
</comment>
<keyword evidence="5 9" id="KW-0732">Signal</keyword>
<evidence type="ECO:0000313" key="10">
    <source>
        <dbReference type="EMBL" id="KAL1377805.1"/>
    </source>
</evidence>
<dbReference type="GO" id="GO:0007218">
    <property type="term" value="P:neuropeptide signaling pathway"/>
    <property type="evidence" value="ECO:0007669"/>
    <property type="project" value="UniProtKB-KW"/>
</dbReference>
<dbReference type="GO" id="GO:0005576">
    <property type="term" value="C:extracellular region"/>
    <property type="evidence" value="ECO:0007669"/>
    <property type="project" value="UniProtKB-SubCell"/>
</dbReference>
<evidence type="ECO:0000256" key="7">
    <source>
        <dbReference type="ARBA" id="ARBA00023283"/>
    </source>
</evidence>
<evidence type="ECO:0000256" key="9">
    <source>
        <dbReference type="SAM" id="SignalP"/>
    </source>
</evidence>
<keyword evidence="7" id="KW-0873">Pyrrolidone carboxylic acid</keyword>
<feature type="signal peptide" evidence="9">
    <location>
        <begin position="1"/>
        <end position="29"/>
    </location>
</feature>
<comment type="similarity">
    <text evidence="2">Belongs to the AKH/HRTH/RPCH family.</text>
</comment>
<keyword evidence="3" id="KW-0964">Secreted</keyword>
<dbReference type="InterPro" id="IPR002047">
    <property type="entry name" value="Adipokinetic_hormone_CS"/>
</dbReference>
<dbReference type="Pfam" id="PF06377">
    <property type="entry name" value="Adipokin_hormo"/>
    <property type="match status" value="1"/>
</dbReference>
<protein>
    <recommendedName>
        <fullName evidence="12">Adipokinetic hormone 2 preprohormone</fullName>
    </recommendedName>
</protein>
<keyword evidence="4" id="KW-0372">Hormone</keyword>
<dbReference type="AlphaFoldDB" id="A0ABD1CNI2"/>
<dbReference type="EMBL" id="JBEHCU010010716">
    <property type="protein sequence ID" value="KAL1377805.1"/>
    <property type="molecule type" value="Genomic_DNA"/>
</dbReference>
<keyword evidence="6" id="KW-0027">Amidation</keyword>
<evidence type="ECO:0000256" key="5">
    <source>
        <dbReference type="ARBA" id="ARBA00022729"/>
    </source>
</evidence>
<dbReference type="PROSITE" id="PS00256">
    <property type="entry name" value="AKH"/>
    <property type="match status" value="1"/>
</dbReference>
<reference evidence="10 11" key="1">
    <citation type="submission" date="2024-05" db="EMBL/GenBank/DDBJ databases">
        <title>Culex pipiens pipiens assembly and annotation.</title>
        <authorList>
            <person name="Alout H."/>
            <person name="Durand T."/>
        </authorList>
    </citation>
    <scope>NUCLEOTIDE SEQUENCE [LARGE SCALE GENOMIC DNA]</scope>
    <source>
        <strain evidence="10">HA-2024</strain>
        <tissue evidence="10">Whole body</tissue>
    </source>
</reference>
<sequence>MFIQRQPSLAKLICAAMLLVVLASSLSEAQVTFSRDWNAGKRSLVETAQPSGDCGAIWRSVTGLCAAITKNIQHLTMCETRSLLKSMQNEEMSMENNSGSGGPIFANNHL</sequence>
<dbReference type="GO" id="GO:0005179">
    <property type="term" value="F:hormone activity"/>
    <property type="evidence" value="ECO:0007669"/>
    <property type="project" value="UniProtKB-KW"/>
</dbReference>
<keyword evidence="8" id="KW-0527">Neuropeptide</keyword>
<evidence type="ECO:0000256" key="4">
    <source>
        <dbReference type="ARBA" id="ARBA00022702"/>
    </source>
</evidence>
<gene>
    <name evidence="10" type="ORF">pipiens_004117</name>
</gene>
<evidence type="ECO:0000256" key="8">
    <source>
        <dbReference type="ARBA" id="ARBA00023320"/>
    </source>
</evidence>
<evidence type="ECO:0000256" key="6">
    <source>
        <dbReference type="ARBA" id="ARBA00022815"/>
    </source>
</evidence>
<name>A0ABD1CNI2_CULPP</name>
<organism evidence="10 11">
    <name type="scientific">Culex pipiens pipiens</name>
    <name type="common">Northern house mosquito</name>
    <dbReference type="NCBI Taxonomy" id="38569"/>
    <lineage>
        <taxon>Eukaryota</taxon>
        <taxon>Metazoa</taxon>
        <taxon>Ecdysozoa</taxon>
        <taxon>Arthropoda</taxon>
        <taxon>Hexapoda</taxon>
        <taxon>Insecta</taxon>
        <taxon>Pterygota</taxon>
        <taxon>Neoptera</taxon>
        <taxon>Endopterygota</taxon>
        <taxon>Diptera</taxon>
        <taxon>Nematocera</taxon>
        <taxon>Culicoidea</taxon>
        <taxon>Culicidae</taxon>
        <taxon>Culicinae</taxon>
        <taxon>Culicini</taxon>
        <taxon>Culex</taxon>
        <taxon>Culex</taxon>
    </lineage>
</organism>
<evidence type="ECO:0000313" key="11">
    <source>
        <dbReference type="Proteomes" id="UP001562425"/>
    </source>
</evidence>
<keyword evidence="11" id="KW-1185">Reference proteome</keyword>